<dbReference type="SUPFAM" id="SSF53474">
    <property type="entry name" value="alpha/beta-Hydrolases"/>
    <property type="match status" value="1"/>
</dbReference>
<reference evidence="9" key="1">
    <citation type="journal article" date="2014" name="BMC Genomics">
        <title>Genome characteristics reveal the impact of lichenization on lichen-forming fungus Endocarpon pusillum Hedwig (Verrucariales, Ascomycota).</title>
        <authorList>
            <person name="Wang Y.-Y."/>
            <person name="Liu B."/>
            <person name="Zhang X.-Y."/>
            <person name="Zhou Q.-M."/>
            <person name="Zhang T."/>
            <person name="Li H."/>
            <person name="Yu Y.-F."/>
            <person name="Zhang X.-L."/>
            <person name="Hao X.-Y."/>
            <person name="Wang M."/>
            <person name="Wang L."/>
            <person name="Wei J.-C."/>
        </authorList>
    </citation>
    <scope>NUCLEOTIDE SEQUENCE [LARGE SCALE GENOMIC DNA]</scope>
    <source>
        <strain evidence="9">Z07020 / HMAS-L-300199</strain>
    </source>
</reference>
<gene>
    <name evidence="8" type="ORF">EPUS_08062</name>
</gene>
<keyword evidence="5" id="KW-0496">Mitochondrion</keyword>
<dbReference type="PANTHER" id="PTHR48182">
    <property type="entry name" value="PROTEIN SERAC1"/>
    <property type="match status" value="1"/>
</dbReference>
<dbReference type="AlphaFoldDB" id="U1GBS9"/>
<name>U1GBS9_ENDPU</name>
<keyword evidence="6" id="KW-0472">Membrane</keyword>
<dbReference type="PANTHER" id="PTHR48182:SF2">
    <property type="entry name" value="PROTEIN SERAC1"/>
    <property type="match status" value="1"/>
</dbReference>
<evidence type="ECO:0000256" key="6">
    <source>
        <dbReference type="ARBA" id="ARBA00023136"/>
    </source>
</evidence>
<dbReference type="eggNOG" id="KOG2029">
    <property type="taxonomic scope" value="Eukaryota"/>
</dbReference>
<dbReference type="RefSeq" id="XP_007787674.1">
    <property type="nucleotide sequence ID" value="XM_007789484.1"/>
</dbReference>
<dbReference type="EMBL" id="KE720844">
    <property type="protein sequence ID" value="ERF75017.1"/>
    <property type="molecule type" value="Genomic_DNA"/>
</dbReference>
<evidence type="ECO:0000256" key="1">
    <source>
        <dbReference type="ARBA" id="ARBA00004173"/>
    </source>
</evidence>
<dbReference type="GO" id="GO:0016020">
    <property type="term" value="C:membrane"/>
    <property type="evidence" value="ECO:0007669"/>
    <property type="project" value="UniProtKB-SubCell"/>
</dbReference>
<evidence type="ECO:0000256" key="2">
    <source>
        <dbReference type="ARBA" id="ARBA00004240"/>
    </source>
</evidence>
<feature type="compositionally biased region" description="Polar residues" evidence="7">
    <location>
        <begin position="22"/>
        <end position="37"/>
    </location>
</feature>
<evidence type="ECO:0000313" key="9">
    <source>
        <dbReference type="Proteomes" id="UP000019373"/>
    </source>
</evidence>
<comment type="subcellular location">
    <subcellularLocation>
        <location evidence="2">Endoplasmic reticulum</location>
    </subcellularLocation>
    <subcellularLocation>
        <location evidence="3">Membrane</location>
    </subcellularLocation>
    <subcellularLocation>
        <location evidence="1">Mitochondrion</location>
    </subcellularLocation>
</comment>
<dbReference type="InterPro" id="IPR029058">
    <property type="entry name" value="AB_hydrolase_fold"/>
</dbReference>
<dbReference type="GO" id="GO:0005783">
    <property type="term" value="C:endoplasmic reticulum"/>
    <property type="evidence" value="ECO:0007669"/>
    <property type="project" value="UniProtKB-SubCell"/>
</dbReference>
<dbReference type="OMA" id="DSHEMWL"/>
<evidence type="ECO:0008006" key="10">
    <source>
        <dbReference type="Google" id="ProtNLM"/>
    </source>
</evidence>
<evidence type="ECO:0000313" key="8">
    <source>
        <dbReference type="EMBL" id="ERF75017.1"/>
    </source>
</evidence>
<dbReference type="HOGENOM" id="CLU_118193_0_0_1"/>
<feature type="region of interest" description="Disordered" evidence="7">
    <location>
        <begin position="17"/>
        <end position="39"/>
    </location>
</feature>
<dbReference type="Proteomes" id="UP000019373">
    <property type="component" value="Unassembled WGS sequence"/>
</dbReference>
<dbReference type="InterPro" id="IPR052374">
    <property type="entry name" value="SERAC1"/>
</dbReference>
<accession>U1GBS9</accession>
<evidence type="ECO:0000256" key="5">
    <source>
        <dbReference type="ARBA" id="ARBA00023128"/>
    </source>
</evidence>
<evidence type="ECO:0000256" key="7">
    <source>
        <dbReference type="SAM" id="MobiDB-lite"/>
    </source>
</evidence>
<protein>
    <recommendedName>
        <fullName evidence="10">DUF676 domain-containing protein</fullName>
    </recommendedName>
</protein>
<organism evidence="8 9">
    <name type="scientific">Endocarpon pusillum (strain Z07020 / HMAS-L-300199)</name>
    <name type="common">Lichen-forming fungus</name>
    <dbReference type="NCBI Taxonomy" id="1263415"/>
    <lineage>
        <taxon>Eukaryota</taxon>
        <taxon>Fungi</taxon>
        <taxon>Dikarya</taxon>
        <taxon>Ascomycota</taxon>
        <taxon>Pezizomycotina</taxon>
        <taxon>Eurotiomycetes</taxon>
        <taxon>Chaetothyriomycetidae</taxon>
        <taxon>Verrucariales</taxon>
        <taxon>Verrucariaceae</taxon>
        <taxon>Endocarpon</taxon>
    </lineage>
</organism>
<proteinExistence type="predicted"/>
<evidence type="ECO:0000256" key="4">
    <source>
        <dbReference type="ARBA" id="ARBA00022824"/>
    </source>
</evidence>
<keyword evidence="9" id="KW-1185">Reference proteome</keyword>
<dbReference type="OrthoDB" id="4115537at2759"/>
<dbReference type="GeneID" id="19242940"/>
<evidence type="ECO:0000256" key="3">
    <source>
        <dbReference type="ARBA" id="ARBA00004370"/>
    </source>
</evidence>
<dbReference type="GO" id="GO:0005739">
    <property type="term" value="C:mitochondrion"/>
    <property type="evidence" value="ECO:0007669"/>
    <property type="project" value="UniProtKB-SubCell"/>
</dbReference>
<keyword evidence="4" id="KW-0256">Endoplasmic reticulum</keyword>
<dbReference type="Gene3D" id="3.40.50.1820">
    <property type="entry name" value="alpha/beta hydrolase"/>
    <property type="match status" value="1"/>
</dbReference>
<sequence>MLKPGWLSRHFAGKSKVLATSGPPSSHTSLRSPTPQRQADEVFPDGVKVLVEPQDASVDICFVHGLTGNRLTTWTADGQGDPWLKTLLPEKVPHARILTYGYDAYITKSIGKTASRNRLSDHARNLLGDLTADRTSCNASRRPLILAAHCLGGLVCKEAILLSQDNPSPGSPRTVSIGKCTLQQQRLDPIVVAGMGQAEE</sequence>